<sequence>MINNNPQSNRNSPPPVSSSNQTTNDSLIFYDYEAEIKIKKQNAEANTKKRQKLWYFSKKLKDLENDILTINKVIERHSLKTSDNLKSDQNESPETSEFKSPFKILNYKDEFKRINIDRIPRIKEIQNVTIIDIERQLTSQRAVIPESSPKPGLFDSFMLPNSYLFNESALFNHNTNLFENIFPNSNNETEITIDKHGQISEISEYGCIYQQMEKELLIPEPSIFEEMLWTLTHSRQIMMLPIRIPFVLEKIRKKLLPNYFYYVLLGAGMRYVWKKRGEQELEMEKKYAMVTAYYLAKVKNFDNPYYVWSCLLLGSFYSIVGMRTAPVNYGIICIDAAIANNYHTIDKHTYIPSKKRHCGMEGGSNPELFEQGTGEKLDGSDLENEGVYKEFIRRIWWSCYIVSISSSMILGYPLRIKVNELAVNLPKSDFKFRYGGRADGLSPKVMMMNSLANSNNEGTLNVQDFSTYVCKLHLNLGKMLHFMNNRLTEKNRTFNTLLDTEELIEPNTLRSLSGEFKKSRMELETANIEMVLDNIKIDIETQKQVDFKVRKMFAGMSDDLLDGFVKMSMILYRFHTQVMYYEVRIYYNLSNLVCVKLGEKNEDNVCMQLSPEIVKKSKNECIKAALRMMNLISWGIKNIPVKSWDPHICLWLFYSGIVFTNAQFLRDHPKIAKIKEGMKTVVDIIKDFTIIYPTSAGYTAILDLIRDIKIKSHAVNKKRPELFDLMKPYCITDTDYNPWITPRYSLFIPHIQCNEGNFTSPLIEEYLGI</sequence>
<protein>
    <recommendedName>
        <fullName evidence="7">Xylanolytic transcriptional activator regulatory domain-containing protein</fullName>
    </recommendedName>
</protein>
<evidence type="ECO:0000256" key="4">
    <source>
        <dbReference type="ARBA" id="ARBA00023163"/>
    </source>
</evidence>
<feature type="region of interest" description="Disordered" evidence="6">
    <location>
        <begin position="1"/>
        <end position="23"/>
    </location>
</feature>
<evidence type="ECO:0000313" key="9">
    <source>
        <dbReference type="Proteomes" id="UP000245591"/>
    </source>
</evidence>
<accession>A0A2U1J963</accession>
<keyword evidence="3" id="KW-0805">Transcription regulation</keyword>
<dbReference type="InterPro" id="IPR007219">
    <property type="entry name" value="XnlR_reg_dom"/>
</dbReference>
<evidence type="ECO:0000256" key="1">
    <source>
        <dbReference type="ARBA" id="ARBA00004123"/>
    </source>
</evidence>
<dbReference type="GO" id="GO:0005634">
    <property type="term" value="C:nucleus"/>
    <property type="evidence" value="ECO:0007669"/>
    <property type="project" value="UniProtKB-SubCell"/>
</dbReference>
<name>A0A2U1J963_SMIAN</name>
<dbReference type="Pfam" id="PF04082">
    <property type="entry name" value="Fungal_trans"/>
    <property type="match status" value="1"/>
</dbReference>
<dbReference type="GO" id="GO:0008270">
    <property type="term" value="F:zinc ion binding"/>
    <property type="evidence" value="ECO:0007669"/>
    <property type="project" value="InterPro"/>
</dbReference>
<evidence type="ECO:0000313" key="8">
    <source>
        <dbReference type="EMBL" id="PWA01631.1"/>
    </source>
</evidence>
<dbReference type="EMBL" id="MBFU01000146">
    <property type="protein sequence ID" value="PWA01631.1"/>
    <property type="molecule type" value="Genomic_DNA"/>
</dbReference>
<keyword evidence="2" id="KW-0479">Metal-binding</keyword>
<evidence type="ECO:0000256" key="2">
    <source>
        <dbReference type="ARBA" id="ARBA00022723"/>
    </source>
</evidence>
<dbReference type="Proteomes" id="UP000245591">
    <property type="component" value="Unassembled WGS sequence"/>
</dbReference>
<dbReference type="PANTHER" id="PTHR47338">
    <property type="entry name" value="ZN(II)2CYS6 TRANSCRIPTION FACTOR (EUROFUNG)-RELATED"/>
    <property type="match status" value="1"/>
</dbReference>
<feature type="domain" description="Xylanolytic transcriptional activator regulatory" evidence="7">
    <location>
        <begin position="389"/>
        <end position="495"/>
    </location>
</feature>
<comment type="caution">
    <text evidence="8">The sequence shown here is derived from an EMBL/GenBank/DDBJ whole genome shotgun (WGS) entry which is preliminary data.</text>
</comment>
<evidence type="ECO:0000259" key="7">
    <source>
        <dbReference type="Pfam" id="PF04082"/>
    </source>
</evidence>
<gene>
    <name evidence="8" type="ORF">BB558_002265</name>
</gene>
<dbReference type="GO" id="GO:0000981">
    <property type="term" value="F:DNA-binding transcription factor activity, RNA polymerase II-specific"/>
    <property type="evidence" value="ECO:0007669"/>
    <property type="project" value="InterPro"/>
</dbReference>
<keyword evidence="9" id="KW-1185">Reference proteome</keyword>
<dbReference type="GO" id="GO:0003677">
    <property type="term" value="F:DNA binding"/>
    <property type="evidence" value="ECO:0007669"/>
    <property type="project" value="InterPro"/>
</dbReference>
<dbReference type="AlphaFoldDB" id="A0A2U1J963"/>
<comment type="subcellular location">
    <subcellularLocation>
        <location evidence="1">Nucleus</location>
    </subcellularLocation>
</comment>
<keyword evidence="4" id="KW-0804">Transcription</keyword>
<proteinExistence type="predicted"/>
<evidence type="ECO:0000256" key="3">
    <source>
        <dbReference type="ARBA" id="ARBA00023015"/>
    </source>
</evidence>
<dbReference type="CDD" id="cd12148">
    <property type="entry name" value="fungal_TF_MHR"/>
    <property type="match status" value="1"/>
</dbReference>
<organism evidence="8 9">
    <name type="scientific">Smittium angustum</name>
    <dbReference type="NCBI Taxonomy" id="133377"/>
    <lineage>
        <taxon>Eukaryota</taxon>
        <taxon>Fungi</taxon>
        <taxon>Fungi incertae sedis</taxon>
        <taxon>Zoopagomycota</taxon>
        <taxon>Kickxellomycotina</taxon>
        <taxon>Harpellomycetes</taxon>
        <taxon>Harpellales</taxon>
        <taxon>Legeriomycetaceae</taxon>
        <taxon>Smittium</taxon>
    </lineage>
</organism>
<dbReference type="InterPro" id="IPR050815">
    <property type="entry name" value="TF_fung"/>
</dbReference>
<reference evidence="8 9" key="1">
    <citation type="journal article" date="2018" name="MBio">
        <title>Comparative Genomics Reveals the Core Gene Toolbox for the Fungus-Insect Symbiosis.</title>
        <authorList>
            <person name="Wang Y."/>
            <person name="Stata M."/>
            <person name="Wang W."/>
            <person name="Stajich J.E."/>
            <person name="White M.M."/>
            <person name="Moncalvo J.M."/>
        </authorList>
    </citation>
    <scope>NUCLEOTIDE SEQUENCE [LARGE SCALE GENOMIC DNA]</scope>
    <source>
        <strain evidence="8 9">AUS-126-30</strain>
    </source>
</reference>
<evidence type="ECO:0000256" key="5">
    <source>
        <dbReference type="ARBA" id="ARBA00023242"/>
    </source>
</evidence>
<evidence type="ECO:0000256" key="6">
    <source>
        <dbReference type="SAM" id="MobiDB-lite"/>
    </source>
</evidence>
<keyword evidence="5" id="KW-0539">Nucleus</keyword>
<dbReference type="PANTHER" id="PTHR47338:SF5">
    <property type="entry name" value="ZN(II)2CYS6 TRANSCRIPTION FACTOR (EUROFUNG)"/>
    <property type="match status" value="1"/>
</dbReference>
<dbReference type="GO" id="GO:0006351">
    <property type="term" value="P:DNA-templated transcription"/>
    <property type="evidence" value="ECO:0007669"/>
    <property type="project" value="InterPro"/>
</dbReference>